<dbReference type="InterPro" id="IPR037159">
    <property type="entry name" value="RNA_POL_N_sf"/>
</dbReference>
<organism evidence="13 14">
    <name type="scientific">Sanghuangporus baumii</name>
    <name type="common">Phellinus baumii</name>
    <dbReference type="NCBI Taxonomy" id="108892"/>
    <lineage>
        <taxon>Eukaryota</taxon>
        <taxon>Fungi</taxon>
        <taxon>Dikarya</taxon>
        <taxon>Basidiomycota</taxon>
        <taxon>Agaricomycotina</taxon>
        <taxon>Agaricomycetes</taxon>
        <taxon>Hymenochaetales</taxon>
        <taxon>Hymenochaetaceae</taxon>
        <taxon>Sanghuangporus</taxon>
    </lineage>
</organism>
<dbReference type="EMBL" id="LNZH02000186">
    <property type="protein sequence ID" value="OCB87995.1"/>
    <property type="molecule type" value="Genomic_DNA"/>
</dbReference>
<evidence type="ECO:0000256" key="5">
    <source>
        <dbReference type="ARBA" id="ARBA00022695"/>
    </source>
</evidence>
<comment type="similarity">
    <text evidence="2 10">Belongs to the phage and mitochondrial RNA polymerase family.</text>
</comment>
<dbReference type="InterPro" id="IPR002092">
    <property type="entry name" value="DNA-dir_Rpol_phage-type"/>
</dbReference>
<evidence type="ECO:0000259" key="12">
    <source>
        <dbReference type="SMART" id="SM01311"/>
    </source>
</evidence>
<dbReference type="Pfam" id="PF14700">
    <property type="entry name" value="RPOL_N"/>
    <property type="match status" value="1"/>
</dbReference>
<dbReference type="GO" id="GO:0006390">
    <property type="term" value="P:mitochondrial transcription"/>
    <property type="evidence" value="ECO:0007669"/>
    <property type="project" value="TreeGrafter"/>
</dbReference>
<dbReference type="InterPro" id="IPR043502">
    <property type="entry name" value="DNA/RNA_pol_sf"/>
</dbReference>
<evidence type="ECO:0000256" key="4">
    <source>
        <dbReference type="ARBA" id="ARBA00022679"/>
    </source>
</evidence>
<dbReference type="PANTHER" id="PTHR10102:SF0">
    <property type="entry name" value="DNA-DIRECTED RNA POLYMERASE, MITOCHONDRIAL"/>
    <property type="match status" value="1"/>
</dbReference>
<evidence type="ECO:0000256" key="6">
    <source>
        <dbReference type="ARBA" id="ARBA00022946"/>
    </source>
</evidence>
<keyword evidence="3 10" id="KW-0240">DNA-directed RNA polymerase</keyword>
<keyword evidence="6" id="KW-0809">Transit peptide</keyword>
<feature type="domain" description="DNA-directed RNA polymerase N-terminal" evidence="12">
    <location>
        <begin position="359"/>
        <end position="684"/>
    </location>
</feature>
<dbReference type="FunFam" id="1.10.287.280:FF:000001">
    <property type="entry name" value="DNA-directed RNA polymerase"/>
    <property type="match status" value="1"/>
</dbReference>
<dbReference type="Pfam" id="PF00940">
    <property type="entry name" value="RNA_pol"/>
    <property type="match status" value="2"/>
</dbReference>
<keyword evidence="4 10" id="KW-0808">Transferase</keyword>
<dbReference type="InterPro" id="IPR029262">
    <property type="entry name" value="RPOL_N"/>
</dbReference>
<feature type="region of interest" description="Disordered" evidence="11">
    <location>
        <begin position="1328"/>
        <end position="1347"/>
    </location>
</feature>
<sequence>MIPLSRRSTSRKLGTTLLSCSRQALPRPARLYSTPSKPVHAPALATVTKPPSEDYAVHMNSRQVAASSFNGSTLSEGIDDFLQRKLPFTILPAPIPTDSSSPLNDFVFPSSPVQESLTIIDACLHGCYDVPRAQYIFDQLRSTSQGEAVLEPRIFNLFLEVYLEMALDRDFDSRDEWMERAWQLYAGMENQWEAAAPNAGTYAIMLKTWLRRSIMKFPPDVPSERSPDDLLLAMLDRKISPVQVVADRLLSSTDSAEIIQHLCRAAAKMNMHDVISDLGQAQEIADPLADVPEVMPVKVVKHIDLPIAKDIPQKALDALERSAETVDVTEETPFNIANLRKHLAEVAYAQRVLPDDMAARQKLLEASVYDLAVERLRHESLKLDEVGVGKEQKLLSAYLQKWMFDWHEKLTRRLTAEIAEVVSEEARIAPSKRDTGKSARLGPFLSLLKPSKLSLITILELMLLQGTGGVTEGMKTARALLTVGKAVEMEYKAEVLKKNNIQIPSVSGRPMESGFFTRRAYQDLKEWRKSAVDFWEGNQEWTAEWTHAVRARVGSFMVDCLMDVAMVTRTATDPRTGEEITEDQPAFYHTYEYLRGQKLGVIRLNPVVAERLQKDDIRATLHPRHLPMLIKPKAWISHDEGGYIYNKNSVMRIKDTQEQLTYLRFASAAGHMEHVYAGLDVLSSTPWIINRDVFDIVLQVWNSGEKFVKIPEAVYSEPEPTKPDDYDTNAESKVKHLLAWKRWHTVKANCHSHRCSVNYKVEIARAFLADKFYFPHNVDFRGRAYPIPPHLNHIGDDLSRGLLKFAEKKPLGASGLRWLRIHLANLFGFDKGSFEERVQFVQDHMADIYESAEKPLEGNRWWTKADDPWQCLAACKELHNALESGDPEAYETNLPVHQDGTCNGLQHYAALGGDAMGARQVNLDIADRPADVYSHVADMVDRMIQEDVNNGHKQAQLLHGKISRKVVKQTVMTTVYGVTFIGAREQIAKQLKDRGDIEAHEIWFCSSYLAKVVMASIGDLFSGAKAIQNWLTISARLVAKSIPRERIETAIEEYGQKLKRQMKNAGKKDIPEGKTAQALPLSRLPKEQMTSVVWTTPLGLPIVQPYRKTKRKQVMTSIQTVFISDPNAPSEVNTAKQATAFPPNFIHSLDATHMMLTALECNKAGLTFASVHDSYWTHAGSINRMNEIIRDTFIALHSSDVLQRLREEFIDRYKDYQIPLISLRTPSIQKQMQKTQAQLMELGVRGGEKRPDEAASAENAEELLAQVRAEVIDAAGETSNEELDESMDATFGAEASLSDAPEDMSVDPNNIPGEMAALVAKANEKGIEVHESDEGKRYKRRSKEEVAADKLAKEKKKEEREMLREQQKEMTVNKVQETFVTRFVNLVDVIPPLPKKGEFDVNKIKNSLYFFS</sequence>
<keyword evidence="5 10" id="KW-0548">Nucleotidyltransferase</keyword>
<proteinExistence type="inferred from homology"/>
<evidence type="ECO:0000256" key="8">
    <source>
        <dbReference type="ARBA" id="ARBA00023163"/>
    </source>
</evidence>
<reference evidence="13" key="1">
    <citation type="submission" date="2016-06" db="EMBL/GenBank/DDBJ databases">
        <title>Draft Genome sequence of the fungus Inonotus baumii.</title>
        <authorList>
            <person name="Zhu H."/>
            <person name="Lin W."/>
        </authorList>
    </citation>
    <scope>NUCLEOTIDE SEQUENCE</scope>
    <source>
        <strain evidence="13">821</strain>
    </source>
</reference>
<dbReference type="GO" id="GO:0001018">
    <property type="term" value="F:mitochondrial promoter sequence-specific DNA binding"/>
    <property type="evidence" value="ECO:0007669"/>
    <property type="project" value="TreeGrafter"/>
</dbReference>
<dbReference type="PANTHER" id="PTHR10102">
    <property type="entry name" value="DNA-DIRECTED RNA POLYMERASE, MITOCHONDRIAL"/>
    <property type="match status" value="1"/>
</dbReference>
<dbReference type="InterPro" id="IPR024075">
    <property type="entry name" value="DNA-dir_RNA_pol_helix_hairp_sf"/>
</dbReference>
<dbReference type="SMART" id="SM01311">
    <property type="entry name" value="RPOL_N"/>
    <property type="match status" value="1"/>
</dbReference>
<evidence type="ECO:0000256" key="11">
    <source>
        <dbReference type="SAM" id="MobiDB-lite"/>
    </source>
</evidence>
<dbReference type="Gene3D" id="1.10.1320.10">
    <property type="entry name" value="DNA-directed RNA polymerase, N-terminal domain"/>
    <property type="match status" value="1"/>
</dbReference>
<dbReference type="Proteomes" id="UP000757232">
    <property type="component" value="Unassembled WGS sequence"/>
</dbReference>
<keyword evidence="14" id="KW-1185">Reference proteome</keyword>
<evidence type="ECO:0000256" key="2">
    <source>
        <dbReference type="ARBA" id="ARBA00009493"/>
    </source>
</evidence>
<evidence type="ECO:0000256" key="10">
    <source>
        <dbReference type="RuleBase" id="RU003805"/>
    </source>
</evidence>
<protein>
    <recommendedName>
        <fullName evidence="10">DNA-directed RNA polymerase</fullName>
        <ecNumber evidence="10">2.7.7.6</ecNumber>
    </recommendedName>
</protein>
<name>A0A9Q5HY51_SANBA</name>
<comment type="function">
    <text evidence="10">DNA-dependent RNA polymerase catalyzes the transcription of DNA into RNA using the four ribonucleoside triphosphates as substrates.</text>
</comment>
<dbReference type="PROSITE" id="PS00900">
    <property type="entry name" value="RNA_POL_PHAGE_1"/>
    <property type="match status" value="1"/>
</dbReference>
<dbReference type="Gene3D" id="1.10.150.20">
    <property type="entry name" value="5' to 3' exonuclease, C-terminal subdomain"/>
    <property type="match status" value="1"/>
</dbReference>
<gene>
    <name evidence="13" type="ORF">A7U60_g4953</name>
</gene>
<comment type="subcellular location">
    <subcellularLocation>
        <location evidence="1">Mitochondrion</location>
    </subcellularLocation>
</comment>
<dbReference type="SUPFAM" id="SSF56672">
    <property type="entry name" value="DNA/RNA polymerases"/>
    <property type="match status" value="1"/>
</dbReference>
<dbReference type="EC" id="2.7.7.6" evidence="10"/>
<accession>A0A9Q5HY51</accession>
<dbReference type="InterPro" id="IPR046950">
    <property type="entry name" value="DNA-dir_Rpol_C_phage-type"/>
</dbReference>
<dbReference type="OrthoDB" id="276422at2759"/>
<keyword evidence="8 10" id="KW-0804">Transcription</keyword>
<dbReference type="PROSITE" id="PS00489">
    <property type="entry name" value="RNA_POL_PHAGE_2"/>
    <property type="match status" value="1"/>
</dbReference>
<evidence type="ECO:0000256" key="3">
    <source>
        <dbReference type="ARBA" id="ARBA00022478"/>
    </source>
</evidence>
<dbReference type="FunFam" id="1.10.150.20:FF:000041">
    <property type="entry name" value="DNA-directed RNA polymerase"/>
    <property type="match status" value="1"/>
</dbReference>
<dbReference type="Gene3D" id="1.10.287.280">
    <property type="match status" value="1"/>
</dbReference>
<comment type="catalytic activity">
    <reaction evidence="9 10">
        <text>RNA(n) + a ribonucleoside 5'-triphosphate = RNA(n+1) + diphosphate</text>
        <dbReference type="Rhea" id="RHEA:21248"/>
        <dbReference type="Rhea" id="RHEA-COMP:14527"/>
        <dbReference type="Rhea" id="RHEA-COMP:17342"/>
        <dbReference type="ChEBI" id="CHEBI:33019"/>
        <dbReference type="ChEBI" id="CHEBI:61557"/>
        <dbReference type="ChEBI" id="CHEBI:140395"/>
        <dbReference type="EC" id="2.7.7.6"/>
    </reaction>
</comment>
<dbReference type="GO" id="GO:0034245">
    <property type="term" value="C:mitochondrial DNA-directed RNA polymerase complex"/>
    <property type="evidence" value="ECO:0007669"/>
    <property type="project" value="TreeGrafter"/>
</dbReference>
<evidence type="ECO:0000313" key="14">
    <source>
        <dbReference type="Proteomes" id="UP000757232"/>
    </source>
</evidence>
<keyword evidence="7" id="KW-0496">Mitochondrion</keyword>
<evidence type="ECO:0000313" key="13">
    <source>
        <dbReference type="EMBL" id="OCB87995.1"/>
    </source>
</evidence>
<comment type="caution">
    <text evidence="13">The sequence shown here is derived from an EMBL/GenBank/DDBJ whole genome shotgun (WGS) entry which is preliminary data.</text>
</comment>
<dbReference type="GO" id="GO:0003899">
    <property type="term" value="F:DNA-directed RNA polymerase activity"/>
    <property type="evidence" value="ECO:0007669"/>
    <property type="project" value="UniProtKB-EC"/>
</dbReference>
<evidence type="ECO:0000256" key="9">
    <source>
        <dbReference type="ARBA" id="ARBA00048552"/>
    </source>
</evidence>
<evidence type="ECO:0000256" key="1">
    <source>
        <dbReference type="ARBA" id="ARBA00004173"/>
    </source>
</evidence>
<dbReference type="Gene3D" id="1.10.287.260">
    <property type="match status" value="1"/>
</dbReference>
<evidence type="ECO:0000256" key="7">
    <source>
        <dbReference type="ARBA" id="ARBA00023128"/>
    </source>
</evidence>